<sequence length="62" mass="7450">MAYIYCIMNNLDFLQRDDRRVIFEHLTKMLKYHQQSKPNQLQLHLALVITDDRHGDCSLTFP</sequence>
<proteinExistence type="predicted"/>
<name>A0A8F1SBR0_9BACT</name>
<dbReference type="AlphaFoldDB" id="A0A8F1SBR0"/>
<reference evidence="1" key="1">
    <citation type="submission" date="2021-06" db="EMBL/GenBank/DDBJ databases">
        <title>An adapted protocol for Saccharibacteria cultivation: two new species join this phylum of Candidate Phyla Radiations.</title>
        <authorList>
            <person name="Ibrahim A."/>
            <person name="Maatouk M."/>
            <person name="Zgheib R."/>
            <person name="Haddad G."/>
            <person name="Bou Khalil J."/>
            <person name="Raoult D."/>
            <person name="Bittar F."/>
        </authorList>
    </citation>
    <scope>NUCLEOTIDE SEQUENCE</scope>
    <source>
        <strain evidence="1">IHU1</strain>
    </source>
</reference>
<gene>
    <name evidence="1" type="ORF">KOY48_05085</name>
</gene>
<protein>
    <submittedName>
        <fullName evidence="1">Uncharacterized protein</fullName>
    </submittedName>
</protein>
<organism evidence="1 2">
    <name type="scientific">Candidatus Minimicrobia naudis</name>
    <dbReference type="NCBI Taxonomy" id="2841263"/>
    <lineage>
        <taxon>Bacteria</taxon>
        <taxon>Candidatus Saccharimonadota</taxon>
        <taxon>Candidatus Saccharimonadota incertae sedis</taxon>
        <taxon>Candidatus Minimicrobia</taxon>
    </lineage>
</organism>
<dbReference type="EMBL" id="CP076460">
    <property type="protein sequence ID" value="QWQ32201.1"/>
    <property type="molecule type" value="Genomic_DNA"/>
</dbReference>
<dbReference type="Proteomes" id="UP000679129">
    <property type="component" value="Chromosome"/>
</dbReference>
<dbReference type="KEGG" id="mnd:KOY48_05085"/>
<keyword evidence="2" id="KW-1185">Reference proteome</keyword>
<accession>A0A8F1SBR0</accession>
<evidence type="ECO:0000313" key="1">
    <source>
        <dbReference type="EMBL" id="QWQ32201.1"/>
    </source>
</evidence>
<evidence type="ECO:0000313" key="2">
    <source>
        <dbReference type="Proteomes" id="UP000679129"/>
    </source>
</evidence>